<keyword evidence="2" id="KW-1185">Reference proteome</keyword>
<reference evidence="1 2" key="1">
    <citation type="journal article" date="2019" name="Nat. Ecol. Evol.">
        <title>Megaphylogeny resolves global patterns of mushroom evolution.</title>
        <authorList>
            <person name="Varga T."/>
            <person name="Krizsan K."/>
            <person name="Foldi C."/>
            <person name="Dima B."/>
            <person name="Sanchez-Garcia M."/>
            <person name="Sanchez-Ramirez S."/>
            <person name="Szollosi G.J."/>
            <person name="Szarkandi J.G."/>
            <person name="Papp V."/>
            <person name="Albert L."/>
            <person name="Andreopoulos W."/>
            <person name="Angelini C."/>
            <person name="Antonin V."/>
            <person name="Barry K.W."/>
            <person name="Bougher N.L."/>
            <person name="Buchanan P."/>
            <person name="Buyck B."/>
            <person name="Bense V."/>
            <person name="Catcheside P."/>
            <person name="Chovatia M."/>
            <person name="Cooper J."/>
            <person name="Damon W."/>
            <person name="Desjardin D."/>
            <person name="Finy P."/>
            <person name="Geml J."/>
            <person name="Haridas S."/>
            <person name="Hughes K."/>
            <person name="Justo A."/>
            <person name="Karasinski D."/>
            <person name="Kautmanova I."/>
            <person name="Kiss B."/>
            <person name="Kocsube S."/>
            <person name="Kotiranta H."/>
            <person name="LaButti K.M."/>
            <person name="Lechner B.E."/>
            <person name="Liimatainen K."/>
            <person name="Lipzen A."/>
            <person name="Lukacs Z."/>
            <person name="Mihaltcheva S."/>
            <person name="Morgado L.N."/>
            <person name="Niskanen T."/>
            <person name="Noordeloos M.E."/>
            <person name="Ohm R.A."/>
            <person name="Ortiz-Santana B."/>
            <person name="Ovrebo C."/>
            <person name="Racz N."/>
            <person name="Riley R."/>
            <person name="Savchenko A."/>
            <person name="Shiryaev A."/>
            <person name="Soop K."/>
            <person name="Spirin V."/>
            <person name="Szebenyi C."/>
            <person name="Tomsovsky M."/>
            <person name="Tulloss R.E."/>
            <person name="Uehling J."/>
            <person name="Grigoriev I.V."/>
            <person name="Vagvolgyi C."/>
            <person name="Papp T."/>
            <person name="Martin F.M."/>
            <person name="Miettinen O."/>
            <person name="Hibbett D.S."/>
            <person name="Nagy L.G."/>
        </authorList>
    </citation>
    <scope>NUCLEOTIDE SEQUENCE [LARGE SCALE GENOMIC DNA]</scope>
    <source>
        <strain evidence="1 2">NL-1719</strain>
    </source>
</reference>
<dbReference type="EMBL" id="ML208261">
    <property type="protein sequence ID" value="TFK75788.1"/>
    <property type="molecule type" value="Genomic_DNA"/>
</dbReference>
<protein>
    <submittedName>
        <fullName evidence="1">Uncharacterized protein</fullName>
    </submittedName>
</protein>
<proteinExistence type="predicted"/>
<dbReference type="Proteomes" id="UP000308600">
    <property type="component" value="Unassembled WGS sequence"/>
</dbReference>
<evidence type="ECO:0000313" key="2">
    <source>
        <dbReference type="Proteomes" id="UP000308600"/>
    </source>
</evidence>
<accession>A0ACD3BBT0</accession>
<organism evidence="1 2">
    <name type="scientific">Pluteus cervinus</name>
    <dbReference type="NCBI Taxonomy" id="181527"/>
    <lineage>
        <taxon>Eukaryota</taxon>
        <taxon>Fungi</taxon>
        <taxon>Dikarya</taxon>
        <taxon>Basidiomycota</taxon>
        <taxon>Agaricomycotina</taxon>
        <taxon>Agaricomycetes</taxon>
        <taxon>Agaricomycetidae</taxon>
        <taxon>Agaricales</taxon>
        <taxon>Pluteineae</taxon>
        <taxon>Pluteaceae</taxon>
        <taxon>Pluteus</taxon>
    </lineage>
</organism>
<gene>
    <name evidence="1" type="ORF">BDN72DRAFT_874075</name>
</gene>
<sequence length="350" mass="39121">MTLPTSREIELEALLRQRDQQLAELSDETTQLRQYLSTQPGPSTTDAITLPPTLASLLLPHIENESANRASPGSTTVTAALTQRARLLQEENDELYELLRFSETGKLKEEVRVLRRVVSRLEGALRESHQVISSLSTELNKSYDTFSTMSRQNNSVNNVKRHSQSPRTSYHQLSSGLAGNGHSSSKLPPTGPRAHKKPRMSDSQGSPPPRSNPPLPSHKSHNHSNSSSRTSEVKEYNPRPSENRGRANHPRMEVDEDHRGTTPSSDKDRVRVREKERDRGTRDRDRERDKDKERDGNKPRRNGHFAGRGGNAGGNSNGRRTERNSASNNNHLSGDRTLAERLGPSMNQSS</sequence>
<name>A0ACD3BBT0_9AGAR</name>
<evidence type="ECO:0000313" key="1">
    <source>
        <dbReference type="EMBL" id="TFK75788.1"/>
    </source>
</evidence>